<dbReference type="RefSeq" id="WP_369185787.1">
    <property type="nucleotide sequence ID" value="NZ_CP163445.1"/>
</dbReference>
<evidence type="ECO:0008006" key="2">
    <source>
        <dbReference type="Google" id="ProtNLM"/>
    </source>
</evidence>
<dbReference type="EMBL" id="CP163445">
    <property type="protein sequence ID" value="XDQ83728.1"/>
    <property type="molecule type" value="Genomic_DNA"/>
</dbReference>
<reference evidence="1" key="1">
    <citation type="submission" date="2024-07" db="EMBL/GenBank/DDBJ databases">
        <authorList>
            <person name="Yu S.T."/>
        </authorList>
    </citation>
    <scope>NUCLEOTIDE SEQUENCE</scope>
    <source>
        <strain evidence="1">Y1</strain>
    </source>
</reference>
<gene>
    <name evidence="1" type="ORF">AB2U05_37110</name>
</gene>
<protein>
    <recommendedName>
        <fullName evidence="2">HEAT repeat domain-containing protein</fullName>
    </recommendedName>
</protein>
<dbReference type="AlphaFoldDB" id="A0AB39TWR0"/>
<name>A0AB39TWR0_9ACTN</name>
<sequence length="244" mass="27181">MVDRAHRRDSSFEVDRVPALLARLERRDDADAWQELGRRLVLEGDLVFPAGFAALPQLVRLAPRSAQARALAGRILERAAGDHGCDDLLAGCAATIARFGETLDRHLRSRPADYLVSFRALLAVAQEYHWANALEGFTDDIYDLECPHCGAQMKIAIGRFGCYSQVWDGDEERRRELRPAAAEDLTGTGRWMHRMALRDRQQALADGIAHLFGDAQCPTCASTFNIANEYTHANRPAVLTDRVP</sequence>
<accession>A0AB39TWR0</accession>
<proteinExistence type="predicted"/>
<evidence type="ECO:0000313" key="1">
    <source>
        <dbReference type="EMBL" id="XDQ83728.1"/>
    </source>
</evidence>
<organism evidence="1">
    <name type="scientific">Streptomyces sp. Y1</name>
    <dbReference type="NCBI Taxonomy" id="3238634"/>
    <lineage>
        <taxon>Bacteria</taxon>
        <taxon>Bacillati</taxon>
        <taxon>Actinomycetota</taxon>
        <taxon>Actinomycetes</taxon>
        <taxon>Kitasatosporales</taxon>
        <taxon>Streptomycetaceae</taxon>
        <taxon>Streptomyces</taxon>
    </lineage>
</organism>